<protein>
    <recommendedName>
        <fullName evidence="8">PHD-type domain-containing protein</fullName>
    </recommendedName>
</protein>
<evidence type="ECO:0000256" key="3">
    <source>
        <dbReference type="ARBA" id="ARBA00022723"/>
    </source>
</evidence>
<sequence length="292" mass="32826">MPTLHQISVRLTIGSLALNEFRDSTPNPEPNTSSCYVLTWPNLPFLVAIHIPRTVEFLSDVLLFRVFKDGRFVREEWCSPPRAPPETKDDKAVDHWIGAEELGFPHVVVDSNNNPPGDVEAWEDSEVVVQISHARIVEPPGVDGFGNKTKGRVQPLEGIDHVLAFTFKYRPEAVLRSILLAPPKPPPPPSSEHPADTAFKAHATSKNTNNPEIYCSCRRIRPDQPMVTCDNDRCEIKTYHLDCVGETSEPTKGATWLCPRCMKLSAREVRIGGDTQEFGPFQEEWIGDPHWF</sequence>
<evidence type="ECO:0000259" key="8">
    <source>
        <dbReference type="PROSITE" id="PS50016"/>
    </source>
</evidence>
<evidence type="ECO:0000256" key="1">
    <source>
        <dbReference type="ARBA" id="ARBA00004123"/>
    </source>
</evidence>
<dbReference type="PROSITE" id="PS01359">
    <property type="entry name" value="ZF_PHD_1"/>
    <property type="match status" value="1"/>
</dbReference>
<name>A0ABR0E4C1_ZASCE</name>
<dbReference type="InterPro" id="IPR011011">
    <property type="entry name" value="Znf_FYVE_PHD"/>
</dbReference>
<keyword evidence="5" id="KW-0862">Zinc</keyword>
<dbReference type="InterPro" id="IPR013083">
    <property type="entry name" value="Znf_RING/FYVE/PHD"/>
</dbReference>
<comment type="subcellular location">
    <subcellularLocation>
        <location evidence="1">Nucleus</location>
    </subcellularLocation>
</comment>
<keyword evidence="10" id="KW-1185">Reference proteome</keyword>
<accession>A0ABR0E4C1</accession>
<evidence type="ECO:0000313" key="9">
    <source>
        <dbReference type="EMBL" id="KAK4496076.1"/>
    </source>
</evidence>
<evidence type="ECO:0000256" key="4">
    <source>
        <dbReference type="ARBA" id="ARBA00022771"/>
    </source>
</evidence>
<reference evidence="9 10" key="1">
    <citation type="journal article" date="2023" name="G3 (Bethesda)">
        <title>A chromosome-level genome assembly of Zasmidium syzygii isolated from banana leaves.</title>
        <authorList>
            <person name="van Westerhoven A.C."/>
            <person name="Mehrabi R."/>
            <person name="Talebi R."/>
            <person name="Steentjes M.B.F."/>
            <person name="Corcolon B."/>
            <person name="Chong P.A."/>
            <person name="Kema G.H.J."/>
            <person name="Seidl M.F."/>
        </authorList>
    </citation>
    <scope>NUCLEOTIDE SEQUENCE [LARGE SCALE GENOMIC DNA]</scope>
    <source>
        <strain evidence="9 10">P124</strain>
    </source>
</reference>
<gene>
    <name evidence="9" type="ORF">PRZ48_012055</name>
</gene>
<evidence type="ECO:0000256" key="2">
    <source>
        <dbReference type="ARBA" id="ARBA00010210"/>
    </source>
</evidence>
<dbReference type="SMART" id="SM00249">
    <property type="entry name" value="PHD"/>
    <property type="match status" value="1"/>
</dbReference>
<proteinExistence type="inferred from homology"/>
<dbReference type="SUPFAM" id="SSF57903">
    <property type="entry name" value="FYVE/PHD zinc finger"/>
    <property type="match status" value="1"/>
</dbReference>
<dbReference type="InterPro" id="IPR019787">
    <property type="entry name" value="Znf_PHD-finger"/>
</dbReference>
<dbReference type="PANTHER" id="PTHR10333">
    <property type="entry name" value="INHIBITOR OF GROWTH PROTEIN"/>
    <property type="match status" value="1"/>
</dbReference>
<dbReference type="InterPro" id="IPR019786">
    <property type="entry name" value="Zinc_finger_PHD-type_CS"/>
</dbReference>
<evidence type="ECO:0000256" key="7">
    <source>
        <dbReference type="PROSITE-ProRule" id="PRU00146"/>
    </source>
</evidence>
<keyword evidence="6" id="KW-0539">Nucleus</keyword>
<comment type="caution">
    <text evidence="9">The sequence shown here is derived from an EMBL/GenBank/DDBJ whole genome shotgun (WGS) entry which is preliminary data.</text>
</comment>
<evidence type="ECO:0000256" key="6">
    <source>
        <dbReference type="ARBA" id="ARBA00023242"/>
    </source>
</evidence>
<dbReference type="Proteomes" id="UP001305779">
    <property type="component" value="Unassembled WGS sequence"/>
</dbReference>
<dbReference type="PROSITE" id="PS50016">
    <property type="entry name" value="ZF_PHD_2"/>
    <property type="match status" value="1"/>
</dbReference>
<comment type="similarity">
    <text evidence="2">Belongs to the ING family.</text>
</comment>
<evidence type="ECO:0000313" key="10">
    <source>
        <dbReference type="Proteomes" id="UP001305779"/>
    </source>
</evidence>
<dbReference type="InterPro" id="IPR001965">
    <property type="entry name" value="Znf_PHD"/>
</dbReference>
<organism evidence="9 10">
    <name type="scientific">Zasmidium cellare</name>
    <name type="common">Wine cellar mold</name>
    <name type="synonym">Racodium cellare</name>
    <dbReference type="NCBI Taxonomy" id="395010"/>
    <lineage>
        <taxon>Eukaryota</taxon>
        <taxon>Fungi</taxon>
        <taxon>Dikarya</taxon>
        <taxon>Ascomycota</taxon>
        <taxon>Pezizomycotina</taxon>
        <taxon>Dothideomycetes</taxon>
        <taxon>Dothideomycetidae</taxon>
        <taxon>Mycosphaerellales</taxon>
        <taxon>Mycosphaerellaceae</taxon>
        <taxon>Zasmidium</taxon>
    </lineage>
</organism>
<dbReference type="Gene3D" id="3.30.40.10">
    <property type="entry name" value="Zinc/RING finger domain, C3HC4 (zinc finger)"/>
    <property type="match status" value="1"/>
</dbReference>
<keyword evidence="4 7" id="KW-0863">Zinc-finger</keyword>
<dbReference type="InterPro" id="IPR028651">
    <property type="entry name" value="ING_fam"/>
</dbReference>
<evidence type="ECO:0000256" key="5">
    <source>
        <dbReference type="ARBA" id="ARBA00022833"/>
    </source>
</evidence>
<dbReference type="EMBL" id="JAXOVC010000010">
    <property type="protein sequence ID" value="KAK4496076.1"/>
    <property type="molecule type" value="Genomic_DNA"/>
</dbReference>
<keyword evidence="3" id="KW-0479">Metal-binding</keyword>
<feature type="domain" description="PHD-type" evidence="8">
    <location>
        <begin position="212"/>
        <end position="264"/>
    </location>
</feature>